<keyword evidence="3" id="KW-1185">Reference proteome</keyword>
<evidence type="ECO:0000313" key="2">
    <source>
        <dbReference type="EnsemblPlants" id="AES94312"/>
    </source>
</evidence>
<dbReference type="AlphaFoldDB" id="G7JXF5"/>
<evidence type="ECO:0000313" key="1">
    <source>
        <dbReference type="EMBL" id="AES94312.1"/>
    </source>
</evidence>
<sequence>MYESSTFDTCSLVSSEEVSEGNKCVDERLDFEVLNKDEGRSENVQPKVCVQHNSTFDKNMEGDGSAGMKKILTIDNILNPEKILQPCMQDKALRHTHDSTKYKKIVNCNHGSPVCNEEARLTSLDTDTDTSARRPTKLEQFHWHAKENGVAKRKALTEATNFQQSNVMEITGKWQFPHKRKPDCGPALKQLRLERWVHKVGKISPQ</sequence>
<evidence type="ECO:0000313" key="3">
    <source>
        <dbReference type="Proteomes" id="UP000002051"/>
    </source>
</evidence>
<accession>G7JXF5</accession>
<dbReference type="HOGENOM" id="CLU_1333705_0_0_1"/>
<dbReference type="PANTHER" id="PTHR36368">
    <property type="entry name" value="ATP-DEPENDENT CASEINOLYTIC PROTEASE/CROTONASE FAMILY PROTEIN"/>
    <property type="match status" value="1"/>
</dbReference>
<proteinExistence type="predicted"/>
<dbReference type="EnsemblPlants" id="AES94312">
    <property type="protein sequence ID" value="AES94312"/>
    <property type="gene ID" value="MTR_5g013080"/>
</dbReference>
<reference evidence="1 3" key="2">
    <citation type="journal article" date="2014" name="BMC Genomics">
        <title>An improved genome release (version Mt4.0) for the model legume Medicago truncatula.</title>
        <authorList>
            <person name="Tang H."/>
            <person name="Krishnakumar V."/>
            <person name="Bidwell S."/>
            <person name="Rosen B."/>
            <person name="Chan A."/>
            <person name="Zhou S."/>
            <person name="Gentzbittel L."/>
            <person name="Childs K.L."/>
            <person name="Yandell M."/>
            <person name="Gundlach H."/>
            <person name="Mayer K.F."/>
            <person name="Schwartz D.C."/>
            <person name="Town C.D."/>
        </authorList>
    </citation>
    <scope>GENOME REANNOTATION</scope>
    <source>
        <strain evidence="2 3">cv. Jemalong A17</strain>
    </source>
</reference>
<protein>
    <submittedName>
        <fullName evidence="1 2">Uncharacterized protein</fullName>
    </submittedName>
</protein>
<organism evidence="1 3">
    <name type="scientific">Medicago truncatula</name>
    <name type="common">Barrel medic</name>
    <name type="synonym">Medicago tribuloides</name>
    <dbReference type="NCBI Taxonomy" id="3880"/>
    <lineage>
        <taxon>Eukaryota</taxon>
        <taxon>Viridiplantae</taxon>
        <taxon>Streptophyta</taxon>
        <taxon>Embryophyta</taxon>
        <taxon>Tracheophyta</taxon>
        <taxon>Spermatophyta</taxon>
        <taxon>Magnoliopsida</taxon>
        <taxon>eudicotyledons</taxon>
        <taxon>Gunneridae</taxon>
        <taxon>Pentapetalae</taxon>
        <taxon>rosids</taxon>
        <taxon>fabids</taxon>
        <taxon>Fabales</taxon>
        <taxon>Fabaceae</taxon>
        <taxon>Papilionoideae</taxon>
        <taxon>50 kb inversion clade</taxon>
        <taxon>NPAAA clade</taxon>
        <taxon>Hologalegina</taxon>
        <taxon>IRL clade</taxon>
        <taxon>Trifolieae</taxon>
        <taxon>Medicago</taxon>
    </lineage>
</organism>
<reference evidence="1 3" key="1">
    <citation type="journal article" date="2011" name="Nature">
        <title>The Medicago genome provides insight into the evolution of rhizobial symbioses.</title>
        <authorList>
            <person name="Young N.D."/>
            <person name="Debelle F."/>
            <person name="Oldroyd G.E."/>
            <person name="Geurts R."/>
            <person name="Cannon S.B."/>
            <person name="Udvardi M.K."/>
            <person name="Benedito V.A."/>
            <person name="Mayer K.F."/>
            <person name="Gouzy J."/>
            <person name="Schoof H."/>
            <person name="Van de Peer Y."/>
            <person name="Proost S."/>
            <person name="Cook D.R."/>
            <person name="Meyers B.C."/>
            <person name="Spannagl M."/>
            <person name="Cheung F."/>
            <person name="De Mita S."/>
            <person name="Krishnakumar V."/>
            <person name="Gundlach H."/>
            <person name="Zhou S."/>
            <person name="Mudge J."/>
            <person name="Bharti A.K."/>
            <person name="Murray J.D."/>
            <person name="Naoumkina M.A."/>
            <person name="Rosen B."/>
            <person name="Silverstein K.A."/>
            <person name="Tang H."/>
            <person name="Rombauts S."/>
            <person name="Zhao P.X."/>
            <person name="Zhou P."/>
            <person name="Barbe V."/>
            <person name="Bardou P."/>
            <person name="Bechner M."/>
            <person name="Bellec A."/>
            <person name="Berger A."/>
            <person name="Berges H."/>
            <person name="Bidwell S."/>
            <person name="Bisseling T."/>
            <person name="Choisne N."/>
            <person name="Couloux A."/>
            <person name="Denny R."/>
            <person name="Deshpande S."/>
            <person name="Dai X."/>
            <person name="Doyle J.J."/>
            <person name="Dudez A.M."/>
            <person name="Farmer A.D."/>
            <person name="Fouteau S."/>
            <person name="Franken C."/>
            <person name="Gibelin C."/>
            <person name="Gish J."/>
            <person name="Goldstein S."/>
            <person name="Gonzalez A.J."/>
            <person name="Green P.J."/>
            <person name="Hallab A."/>
            <person name="Hartog M."/>
            <person name="Hua A."/>
            <person name="Humphray S.J."/>
            <person name="Jeong D.H."/>
            <person name="Jing Y."/>
            <person name="Jocker A."/>
            <person name="Kenton S.M."/>
            <person name="Kim D.J."/>
            <person name="Klee K."/>
            <person name="Lai H."/>
            <person name="Lang C."/>
            <person name="Lin S."/>
            <person name="Macmil S.L."/>
            <person name="Magdelenat G."/>
            <person name="Matthews L."/>
            <person name="McCorrison J."/>
            <person name="Monaghan E.L."/>
            <person name="Mun J.H."/>
            <person name="Najar F.Z."/>
            <person name="Nicholson C."/>
            <person name="Noirot C."/>
            <person name="O'Bleness M."/>
            <person name="Paule C.R."/>
            <person name="Poulain J."/>
            <person name="Prion F."/>
            <person name="Qin B."/>
            <person name="Qu C."/>
            <person name="Retzel E.F."/>
            <person name="Riddle C."/>
            <person name="Sallet E."/>
            <person name="Samain S."/>
            <person name="Samson N."/>
            <person name="Sanders I."/>
            <person name="Saurat O."/>
            <person name="Scarpelli C."/>
            <person name="Schiex T."/>
            <person name="Segurens B."/>
            <person name="Severin A.J."/>
            <person name="Sherrier D.J."/>
            <person name="Shi R."/>
            <person name="Sims S."/>
            <person name="Singer S.R."/>
            <person name="Sinharoy S."/>
            <person name="Sterck L."/>
            <person name="Viollet A."/>
            <person name="Wang B.B."/>
            <person name="Wang K."/>
            <person name="Wang M."/>
            <person name="Wang X."/>
            <person name="Warfsmann J."/>
            <person name="Weissenbach J."/>
            <person name="White D.D."/>
            <person name="White J.D."/>
            <person name="Wiley G.B."/>
            <person name="Wincker P."/>
            <person name="Xing Y."/>
            <person name="Yang L."/>
            <person name="Yao Z."/>
            <person name="Ying F."/>
            <person name="Zhai J."/>
            <person name="Zhou L."/>
            <person name="Zuber A."/>
            <person name="Denarie J."/>
            <person name="Dixon R.A."/>
            <person name="May G.D."/>
            <person name="Schwartz D.C."/>
            <person name="Rogers J."/>
            <person name="Quetier F."/>
            <person name="Town C.D."/>
            <person name="Roe B.A."/>
        </authorList>
    </citation>
    <scope>NUCLEOTIDE SEQUENCE [LARGE SCALE GENOMIC DNA]</scope>
    <source>
        <strain evidence="1">A17</strain>
        <strain evidence="2 3">cv. Jemalong A17</strain>
    </source>
</reference>
<dbReference type="EMBL" id="CM001221">
    <property type="protein sequence ID" value="AES94312.1"/>
    <property type="molecule type" value="Genomic_DNA"/>
</dbReference>
<dbReference type="PaxDb" id="3880-AES94312"/>
<reference evidence="2" key="3">
    <citation type="submission" date="2015-04" db="UniProtKB">
        <authorList>
            <consortium name="EnsemblPlants"/>
        </authorList>
    </citation>
    <scope>IDENTIFICATION</scope>
    <source>
        <strain evidence="2">cv. Jemalong A17</strain>
    </source>
</reference>
<name>G7JXF5_MEDTR</name>
<dbReference type="PANTHER" id="PTHR36368:SF1">
    <property type="entry name" value="ATP-DEPENDENT CASEINOLYTIC PROTEASE_CROTONASE FAMILY PROTEIN"/>
    <property type="match status" value="1"/>
</dbReference>
<dbReference type="Proteomes" id="UP000002051">
    <property type="component" value="Chromosome 5"/>
</dbReference>
<gene>
    <name evidence="1" type="ordered locus">MTR_5g013080</name>
</gene>